<keyword evidence="4 9" id="KW-0547">Nucleotide-binding</keyword>
<dbReference type="InterPro" id="IPR017441">
    <property type="entry name" value="Protein_kinase_ATP_BS"/>
</dbReference>
<evidence type="ECO:0000256" key="9">
    <source>
        <dbReference type="PROSITE-ProRule" id="PRU10141"/>
    </source>
</evidence>
<evidence type="ECO:0000256" key="8">
    <source>
        <dbReference type="ARBA" id="ARBA00047899"/>
    </source>
</evidence>
<evidence type="ECO:0000256" key="4">
    <source>
        <dbReference type="ARBA" id="ARBA00022741"/>
    </source>
</evidence>
<keyword evidence="2" id="KW-0728">SH3 domain</keyword>
<dbReference type="EC" id="2.7.10.2" evidence="1"/>
<dbReference type="InterPro" id="IPR050198">
    <property type="entry name" value="Non-receptor_tyrosine_kinases"/>
</dbReference>
<dbReference type="SMART" id="SM00219">
    <property type="entry name" value="TyrKc"/>
    <property type="match status" value="1"/>
</dbReference>
<dbReference type="PANTHER" id="PTHR24418">
    <property type="entry name" value="TYROSINE-PROTEIN KINASE"/>
    <property type="match status" value="1"/>
</dbReference>
<reference evidence="13" key="1">
    <citation type="submission" date="2025-05" db="UniProtKB">
        <authorList>
            <consortium name="EnsemblMetazoa"/>
        </authorList>
    </citation>
    <scope>IDENTIFICATION</scope>
    <source>
        <strain evidence="13">Yale</strain>
    </source>
</reference>
<keyword evidence="5" id="KW-0418">Kinase</keyword>
<keyword evidence="6 9" id="KW-0067">ATP-binding</keyword>
<dbReference type="Pfam" id="PF22931">
    <property type="entry name" value="SAM_TNK"/>
    <property type="match status" value="1"/>
</dbReference>
<dbReference type="PROSITE" id="PS50011">
    <property type="entry name" value="PROTEIN_KINASE_DOM"/>
    <property type="match status" value="1"/>
</dbReference>
<dbReference type="InterPro" id="IPR055175">
    <property type="entry name" value="ACK/TNK-like_SAM"/>
</dbReference>
<dbReference type="InterPro" id="IPR011009">
    <property type="entry name" value="Kinase-like_dom_sf"/>
</dbReference>
<dbReference type="InterPro" id="IPR020635">
    <property type="entry name" value="Tyr_kinase_cat_dom"/>
</dbReference>
<protein>
    <recommendedName>
        <fullName evidence="1">non-specific protein-tyrosine kinase</fullName>
        <ecNumber evidence="1">2.7.10.2</ecNumber>
    </recommendedName>
</protein>
<feature type="compositionally biased region" description="Polar residues" evidence="10">
    <location>
        <begin position="677"/>
        <end position="721"/>
    </location>
</feature>
<feature type="compositionally biased region" description="Polar residues" evidence="10">
    <location>
        <begin position="618"/>
        <end position="632"/>
    </location>
</feature>
<dbReference type="PROSITE" id="PS50030">
    <property type="entry name" value="UBA"/>
    <property type="match status" value="1"/>
</dbReference>
<dbReference type="InterPro" id="IPR008266">
    <property type="entry name" value="Tyr_kinase_AS"/>
</dbReference>
<accession>A0ABK9MIZ6</accession>
<dbReference type="CDD" id="cd14328">
    <property type="entry name" value="UBA_TNK1"/>
    <property type="match status" value="1"/>
</dbReference>
<dbReference type="PRINTS" id="PR00109">
    <property type="entry name" value="TYRKINASE"/>
</dbReference>
<evidence type="ECO:0000256" key="7">
    <source>
        <dbReference type="ARBA" id="ARBA00023137"/>
    </source>
</evidence>
<dbReference type="Pfam" id="PF07714">
    <property type="entry name" value="PK_Tyr_Ser-Thr"/>
    <property type="match status" value="1"/>
</dbReference>
<dbReference type="Gene3D" id="3.30.200.20">
    <property type="entry name" value="Phosphorylase Kinase, domain 1"/>
    <property type="match status" value="1"/>
</dbReference>
<dbReference type="CDD" id="cd05040">
    <property type="entry name" value="PTKc_Ack_like"/>
    <property type="match status" value="1"/>
</dbReference>
<dbReference type="PROSITE" id="PS00109">
    <property type="entry name" value="PROTEIN_KINASE_TYR"/>
    <property type="match status" value="1"/>
</dbReference>
<evidence type="ECO:0000259" key="12">
    <source>
        <dbReference type="PROSITE" id="PS50030"/>
    </source>
</evidence>
<dbReference type="PROSITE" id="PS00107">
    <property type="entry name" value="PROTEIN_KINASE_ATP"/>
    <property type="match status" value="1"/>
</dbReference>
<dbReference type="Proteomes" id="UP000092444">
    <property type="component" value="Unassembled WGS sequence"/>
</dbReference>
<feature type="domain" description="Protein kinase" evidence="11">
    <location>
        <begin position="134"/>
        <end position="394"/>
    </location>
</feature>
<feature type="compositionally biased region" description="Low complexity" evidence="10">
    <location>
        <begin position="859"/>
        <end position="868"/>
    </location>
</feature>
<feature type="region of interest" description="Disordered" evidence="10">
    <location>
        <begin position="854"/>
        <end position="873"/>
    </location>
</feature>
<feature type="domain" description="UBA" evidence="12">
    <location>
        <begin position="1111"/>
        <end position="1154"/>
    </location>
</feature>
<keyword evidence="14" id="KW-1185">Reference proteome</keyword>
<comment type="catalytic activity">
    <reaction evidence="8">
        <text>L-threonyl-[protein] + ATP = O-phospho-L-threonyl-[protein] + ADP + H(+)</text>
        <dbReference type="Rhea" id="RHEA:46608"/>
        <dbReference type="Rhea" id="RHEA-COMP:11060"/>
        <dbReference type="Rhea" id="RHEA-COMP:11605"/>
        <dbReference type="ChEBI" id="CHEBI:15378"/>
        <dbReference type="ChEBI" id="CHEBI:30013"/>
        <dbReference type="ChEBI" id="CHEBI:30616"/>
        <dbReference type="ChEBI" id="CHEBI:61977"/>
        <dbReference type="ChEBI" id="CHEBI:456216"/>
        <dbReference type="EC" id="2.7.11.1"/>
    </reaction>
</comment>
<evidence type="ECO:0000256" key="5">
    <source>
        <dbReference type="ARBA" id="ARBA00022777"/>
    </source>
</evidence>
<evidence type="ECO:0000313" key="13">
    <source>
        <dbReference type="EnsemblMetazoa" id="GMOY001363.P1698"/>
    </source>
</evidence>
<dbReference type="EnsemblMetazoa" id="GMOY001363.R1698">
    <property type="protein sequence ID" value="GMOY001363.P1698"/>
    <property type="gene ID" value="GMOY001363"/>
</dbReference>
<dbReference type="SMART" id="SM00165">
    <property type="entry name" value="UBA"/>
    <property type="match status" value="1"/>
</dbReference>
<dbReference type="InterPro" id="IPR000719">
    <property type="entry name" value="Prot_kinase_dom"/>
</dbReference>
<feature type="region of interest" description="Disordered" evidence="10">
    <location>
        <begin position="606"/>
        <end position="722"/>
    </location>
</feature>
<feature type="binding site" evidence="9">
    <location>
        <position position="167"/>
    </location>
    <ligand>
        <name>ATP</name>
        <dbReference type="ChEBI" id="CHEBI:30616"/>
    </ligand>
</feature>
<evidence type="ECO:0000256" key="10">
    <source>
        <dbReference type="SAM" id="MobiDB-lite"/>
    </source>
</evidence>
<feature type="compositionally biased region" description="Polar residues" evidence="10">
    <location>
        <begin position="652"/>
        <end position="669"/>
    </location>
</feature>
<sequence length="1156" mass="129426">MRDSCHRIFQYKFYEMNSTNQLDNLAETEWLEELLREVQLEQFLERIRDDLQVTRLAHFDYVQPEDLERCGLGKPAIRRLMEAVRKKKAHQWRKNILSKLIGGGKQPSSKKSSLNASKEQQNTQLTCLIHEKDITLGSKLGDGSFGVVMRGEWLAAPNGRCIPVAVKVLKADNLTQPGIIEDFFREVQAMHALDHSNLIRLYGVVLSQPMMMITELAERGSLLDTLRKQDKHTPLTIIWNWSVQIATGMAYLEQKRFLHRDLACRNVLLASGNKIKIGDFGLMRALPQEDDCYVMSEHKKVPFPWCAPESLRYRQFSHASDTWMFGVTLWEMFTFGENPWAGLNGSQILRKIDREGERLHHPEACPPDVYEMMLQCWDKTPAERPTFAAIKEFLVGTSPPTLKAVRPCLELNRLEISVGDNVAIIDGRHELKLIKGQNQRTFKIGIFPRNVLEKTTNSDLIRPFHDGLKATGSPFGFCWGGAGAMAASSGSDFQTDRARKMSVQSQANLTHAKERKSIVNKQFAYNKLINERGGVEVQKNSALIAKSNNCKRNMGPQRPPPPLAQAQQREGILIDISPEFGGAGPPPLMPSDTTFCILDAPIEVPTEGEDYSMDNDLTPHTPTLNTTRQFEFNTSPSNRPQPPPYQMPPTYSNTMEFSQYQQRPKSQTPPKEDPFDTGSSSLTAGNSDMHTLYSNVLSSKQSQDSLRTTCPQNASTNTPSARKSLFGITSAMGASNTSLTGNKENIPQLSMDVTNTNQKPYETARNVAEDTALQRNLSNLSLDKQQQQQSQKIINGSQSNDQNQRVMLDESFIAELEKDMYTNKGQNDLERNSTAMYANKEVLFKTDLTPLKGREATNSHSYQSSPSSNLEVSPKIHNAERNCDYGNVEMQNKSIVSSMASSANTNTTQSVVNRIWYEQVGGREEILQKQEIYQAAPVTTSETNHSFVAVSNRVVANKQQQQHIYGSAGSLYGPVLGSSQNMYDSVAPTPSTFYGQIPISNSQIYANGGIPVPLQSAIYDEVTGDDYLRPHRPAPLAPPQLSTQQIQRRLEKLRRQQDAQIEGSNTLYAPIPSEYERENQKIKQIMNDLGPHGAVEQDVRNALRAASGDINLAIRHFKIDQLSKLGVADRPQCEQALQKTGWSLQLAAAVLLETTS</sequence>
<dbReference type="Gene3D" id="1.10.510.10">
    <property type="entry name" value="Transferase(Phosphotransferase) domain 1"/>
    <property type="match status" value="1"/>
</dbReference>
<evidence type="ECO:0000256" key="1">
    <source>
        <dbReference type="ARBA" id="ARBA00011903"/>
    </source>
</evidence>
<organism evidence="13 14">
    <name type="scientific">Glossina morsitans morsitans</name>
    <name type="common">Savannah tsetse fly</name>
    <dbReference type="NCBI Taxonomy" id="37546"/>
    <lineage>
        <taxon>Eukaryota</taxon>
        <taxon>Metazoa</taxon>
        <taxon>Ecdysozoa</taxon>
        <taxon>Arthropoda</taxon>
        <taxon>Hexapoda</taxon>
        <taxon>Insecta</taxon>
        <taxon>Pterygota</taxon>
        <taxon>Neoptera</taxon>
        <taxon>Endopterygota</taxon>
        <taxon>Diptera</taxon>
        <taxon>Brachycera</taxon>
        <taxon>Muscomorpha</taxon>
        <taxon>Hippoboscoidea</taxon>
        <taxon>Glossinidae</taxon>
        <taxon>Glossina</taxon>
    </lineage>
</organism>
<dbReference type="InterPro" id="IPR015940">
    <property type="entry name" value="UBA"/>
</dbReference>
<name>A0ABK9MIZ6_GLOMM</name>
<dbReference type="CDD" id="cd09539">
    <property type="entry name" value="SAM_TNK-like"/>
    <property type="match status" value="1"/>
</dbReference>
<dbReference type="InterPro" id="IPR049587">
    <property type="entry name" value="TNK-like_SAM"/>
</dbReference>
<evidence type="ECO:0000256" key="2">
    <source>
        <dbReference type="ARBA" id="ARBA00022443"/>
    </source>
</evidence>
<feature type="compositionally biased region" description="Low complexity" evidence="10">
    <location>
        <begin position="782"/>
        <end position="800"/>
    </location>
</feature>
<evidence type="ECO:0000313" key="14">
    <source>
        <dbReference type="Proteomes" id="UP000092444"/>
    </source>
</evidence>
<feature type="region of interest" description="Disordered" evidence="10">
    <location>
        <begin position="782"/>
        <end position="802"/>
    </location>
</feature>
<evidence type="ECO:0000256" key="3">
    <source>
        <dbReference type="ARBA" id="ARBA00022679"/>
    </source>
</evidence>
<dbReference type="EMBL" id="CCAG010006641">
    <property type="status" value="NOT_ANNOTATED_CDS"/>
    <property type="molecule type" value="Genomic_DNA"/>
</dbReference>
<evidence type="ECO:0000259" key="11">
    <source>
        <dbReference type="PROSITE" id="PS50011"/>
    </source>
</evidence>
<dbReference type="SUPFAM" id="SSF56112">
    <property type="entry name" value="Protein kinase-like (PK-like)"/>
    <property type="match status" value="1"/>
</dbReference>
<keyword evidence="7" id="KW-0829">Tyrosine-protein kinase</keyword>
<evidence type="ECO:0000256" key="6">
    <source>
        <dbReference type="ARBA" id="ARBA00022840"/>
    </source>
</evidence>
<keyword evidence="3" id="KW-0808">Transferase</keyword>
<dbReference type="InterPro" id="IPR001245">
    <property type="entry name" value="Ser-Thr/Tyr_kinase_cat_dom"/>
</dbReference>
<proteinExistence type="predicted"/>